<dbReference type="Proteomes" id="UP000031977">
    <property type="component" value="Unassembled WGS sequence"/>
</dbReference>
<dbReference type="PROSITE" id="PS50112">
    <property type="entry name" value="PAS"/>
    <property type="match status" value="1"/>
</dbReference>
<evidence type="ECO:0000259" key="7">
    <source>
        <dbReference type="PROSITE" id="PS50113"/>
    </source>
</evidence>
<dbReference type="InterPro" id="IPR004089">
    <property type="entry name" value="MCPsignal_dom"/>
</dbReference>
<dbReference type="GO" id="GO:0016020">
    <property type="term" value="C:membrane"/>
    <property type="evidence" value="ECO:0007669"/>
    <property type="project" value="UniProtKB-SubCell"/>
</dbReference>
<evidence type="ECO:0000259" key="5">
    <source>
        <dbReference type="PROSITE" id="PS50111"/>
    </source>
</evidence>
<feature type="domain" description="PAS" evidence="6">
    <location>
        <begin position="139"/>
        <end position="186"/>
    </location>
</feature>
<dbReference type="SMART" id="SM00283">
    <property type="entry name" value="MA"/>
    <property type="match status" value="1"/>
</dbReference>
<organism evidence="8 9">
    <name type="scientific">Vibrio mytili</name>
    <dbReference type="NCBI Taxonomy" id="50718"/>
    <lineage>
        <taxon>Bacteria</taxon>
        <taxon>Pseudomonadati</taxon>
        <taxon>Pseudomonadota</taxon>
        <taxon>Gammaproteobacteria</taxon>
        <taxon>Vibrionales</taxon>
        <taxon>Vibrionaceae</taxon>
        <taxon>Vibrio</taxon>
    </lineage>
</organism>
<evidence type="ECO:0000256" key="3">
    <source>
        <dbReference type="PROSITE-ProRule" id="PRU00284"/>
    </source>
</evidence>
<dbReference type="EMBL" id="JXOK01000004">
    <property type="protein sequence ID" value="KIN12408.1"/>
    <property type="molecule type" value="Genomic_DNA"/>
</dbReference>
<dbReference type="SUPFAM" id="SSF58104">
    <property type="entry name" value="Methyl-accepting chemotaxis protein (MCP) signaling domain"/>
    <property type="match status" value="1"/>
</dbReference>
<dbReference type="Gene3D" id="3.30.450.20">
    <property type="entry name" value="PAS domain"/>
    <property type="match status" value="2"/>
</dbReference>
<dbReference type="InterPro" id="IPR001610">
    <property type="entry name" value="PAC"/>
</dbReference>
<feature type="domain" description="Methyl-accepting transducer" evidence="5">
    <location>
        <begin position="263"/>
        <end position="437"/>
    </location>
</feature>
<dbReference type="OrthoDB" id="9765776at2"/>
<dbReference type="Pfam" id="PF00015">
    <property type="entry name" value="MCPsignal"/>
    <property type="match status" value="1"/>
</dbReference>
<dbReference type="SMART" id="SM00086">
    <property type="entry name" value="PAC"/>
    <property type="match status" value="2"/>
</dbReference>
<dbReference type="PANTHER" id="PTHR32089">
    <property type="entry name" value="METHYL-ACCEPTING CHEMOTAXIS PROTEIN MCPB"/>
    <property type="match status" value="1"/>
</dbReference>
<dbReference type="SUPFAM" id="SSF55785">
    <property type="entry name" value="PYP-like sensor domain (PAS domain)"/>
    <property type="match status" value="2"/>
</dbReference>
<gene>
    <name evidence="8" type="ORF">SU60_01020</name>
</gene>
<keyword evidence="9" id="KW-1185">Reference proteome</keyword>
<feature type="coiled-coil region" evidence="4">
    <location>
        <begin position="4"/>
        <end position="31"/>
    </location>
</feature>
<dbReference type="PANTHER" id="PTHR32089:SF112">
    <property type="entry name" value="LYSOZYME-LIKE PROTEIN-RELATED"/>
    <property type="match status" value="1"/>
</dbReference>
<dbReference type="InterPro" id="IPR000700">
    <property type="entry name" value="PAS-assoc_C"/>
</dbReference>
<comment type="subcellular location">
    <subcellularLocation>
        <location evidence="1">Membrane</location>
    </subcellularLocation>
</comment>
<dbReference type="Pfam" id="PF08447">
    <property type="entry name" value="PAS_3"/>
    <property type="match status" value="1"/>
</dbReference>
<evidence type="ECO:0000313" key="8">
    <source>
        <dbReference type="EMBL" id="KIN12408.1"/>
    </source>
</evidence>
<evidence type="ECO:0000256" key="1">
    <source>
        <dbReference type="ARBA" id="ARBA00004370"/>
    </source>
</evidence>
<dbReference type="InterPro" id="IPR013655">
    <property type="entry name" value="PAS_fold_3"/>
</dbReference>
<dbReference type="GO" id="GO:0007165">
    <property type="term" value="P:signal transduction"/>
    <property type="evidence" value="ECO:0007669"/>
    <property type="project" value="UniProtKB-KW"/>
</dbReference>
<dbReference type="NCBIfam" id="TIGR00229">
    <property type="entry name" value="sensory_box"/>
    <property type="match status" value="1"/>
</dbReference>
<dbReference type="PROSITE" id="PS50113">
    <property type="entry name" value="PAC"/>
    <property type="match status" value="1"/>
</dbReference>
<dbReference type="Gene3D" id="1.10.287.950">
    <property type="entry name" value="Methyl-accepting chemotaxis protein"/>
    <property type="match status" value="1"/>
</dbReference>
<dbReference type="CDD" id="cd11386">
    <property type="entry name" value="MCP_signal"/>
    <property type="match status" value="1"/>
</dbReference>
<dbReference type="InterPro" id="IPR035965">
    <property type="entry name" value="PAS-like_dom_sf"/>
</dbReference>
<comment type="caution">
    <text evidence="8">The sequence shown here is derived from an EMBL/GenBank/DDBJ whole genome shotgun (WGS) entry which is preliminary data.</text>
</comment>
<proteinExistence type="predicted"/>
<reference evidence="8 9" key="1">
    <citation type="submission" date="2015-01" db="EMBL/GenBank/DDBJ databases">
        <title>Draft genome of Vibrio mytili type strain CAIM 528.</title>
        <authorList>
            <person name="Gonzalez-Castillo A."/>
            <person name="Gomez-Gil B."/>
            <person name="Enciso-Ibarra J."/>
        </authorList>
    </citation>
    <scope>NUCLEOTIDE SEQUENCE [LARGE SCALE GENOMIC DNA]</scope>
    <source>
        <strain evidence="8 9">CAIM 528</strain>
    </source>
</reference>
<evidence type="ECO:0000256" key="2">
    <source>
        <dbReference type="ARBA" id="ARBA00023224"/>
    </source>
</evidence>
<dbReference type="Pfam" id="PF13426">
    <property type="entry name" value="PAS_9"/>
    <property type="match status" value="1"/>
</dbReference>
<dbReference type="STRING" id="50718.SU60_01020"/>
<feature type="domain" description="PAC" evidence="7">
    <location>
        <begin position="213"/>
        <end position="267"/>
    </location>
</feature>
<name>A0A0C3ED64_9VIBR</name>
<keyword evidence="4" id="KW-0175">Coiled coil</keyword>
<keyword evidence="2 3" id="KW-0807">Transducer</keyword>
<dbReference type="InterPro" id="IPR000014">
    <property type="entry name" value="PAS"/>
</dbReference>
<dbReference type="AlphaFoldDB" id="A0A0C3ED64"/>
<accession>A0A0C3ED64</accession>
<dbReference type="GO" id="GO:0006935">
    <property type="term" value="P:chemotaxis"/>
    <property type="evidence" value="ECO:0007669"/>
    <property type="project" value="UniProtKB-ARBA"/>
</dbReference>
<protein>
    <submittedName>
        <fullName evidence="8">Chemotaxis protein</fullName>
    </submittedName>
</protein>
<evidence type="ECO:0000256" key="4">
    <source>
        <dbReference type="SAM" id="Coils"/>
    </source>
</evidence>
<evidence type="ECO:0000313" key="9">
    <source>
        <dbReference type="Proteomes" id="UP000031977"/>
    </source>
</evidence>
<dbReference type="PROSITE" id="PS50111">
    <property type="entry name" value="CHEMOTAXIS_TRANSDUC_2"/>
    <property type="match status" value="1"/>
</dbReference>
<sequence length="437" mass="48461">MFFSKSLQQENQQLKEELFSLKQAHESLDQDMLRLSLDCQGCITSANQNVETQLLFSEGSLLGTPLCDLVPDKAQQTEHFKRMKQCVQSNKFWHGALQISKGNGEEAWLRALIQPIVDSSKQVTNIVVYASELTRTIKNSREQDDMLKALSRSMAVIEFTLDGYVLTANANFLNTMGYKADEIVGKHHRIFCEREEVDSQSYIDFWKKLSDGHFVSERFKRLSRDGSVVWLEASYNPIHNDRGELYKVVKFATDITAQVQQEQSMAQAAQLASDVSKETGTQTVQGQQVIGSTVEKMQMLSEQMSQASAAIDELKAHSAKISELVSSISGIADQTNLLALNAAIEAARAGEHGRGFAVVADEVRQLATRTNATTGEIVSMVDENLLRTTNAVELISQCQKEALQTLELSVAAGDVMNDIQVGASRVVDVVAEFNRKL</sequence>
<evidence type="ECO:0000259" key="6">
    <source>
        <dbReference type="PROSITE" id="PS50112"/>
    </source>
</evidence>
<dbReference type="CDD" id="cd00130">
    <property type="entry name" value="PAS"/>
    <property type="match status" value="2"/>
</dbReference>